<dbReference type="InterPro" id="IPR030456">
    <property type="entry name" value="TF_fork_head_CS_2"/>
</dbReference>
<dbReference type="PANTHER" id="PTHR45881:SF5">
    <property type="entry name" value="FORK-HEAD DOMAIN-CONTAINING PROTEIN"/>
    <property type="match status" value="1"/>
</dbReference>
<evidence type="ECO:0000256" key="3">
    <source>
        <dbReference type="ARBA" id="ARBA00023125"/>
    </source>
</evidence>
<evidence type="ECO:0000256" key="2">
    <source>
        <dbReference type="ARBA" id="ARBA00023015"/>
    </source>
</evidence>
<dbReference type="InterPro" id="IPR036388">
    <property type="entry name" value="WH-like_DNA-bd_sf"/>
</dbReference>
<reference evidence="9 10" key="1">
    <citation type="submission" date="2024-09" db="EMBL/GenBank/DDBJ databases">
        <title>Rethinking Asexuality: The Enigmatic Case of Functional Sexual Genes in Lepraria (Stereocaulaceae).</title>
        <authorList>
            <person name="Doellman M."/>
            <person name="Sun Y."/>
            <person name="Barcenas-Pena A."/>
            <person name="Lumbsch H.T."/>
            <person name="Grewe F."/>
        </authorList>
    </citation>
    <scope>NUCLEOTIDE SEQUENCE [LARGE SCALE GENOMIC DNA]</scope>
    <source>
        <strain evidence="9 10">Mercado 3170</strain>
    </source>
</reference>
<evidence type="ECO:0000313" key="9">
    <source>
        <dbReference type="EMBL" id="KAL2042106.1"/>
    </source>
</evidence>
<keyword evidence="5 6" id="KW-0539">Nucleus</keyword>
<feature type="domain" description="Fork-head" evidence="8">
    <location>
        <begin position="214"/>
        <end position="307"/>
    </location>
</feature>
<dbReference type="PANTHER" id="PTHR45881">
    <property type="entry name" value="CHECKPOINT SUPPRESSOR 1-LIKE, ISOFORM A-RELATED"/>
    <property type="match status" value="1"/>
</dbReference>
<protein>
    <recommendedName>
        <fullName evidence="8">Fork-head domain-containing protein</fullName>
    </recommendedName>
</protein>
<organism evidence="9 10">
    <name type="scientific">Stereocaulon virgatum</name>
    <dbReference type="NCBI Taxonomy" id="373712"/>
    <lineage>
        <taxon>Eukaryota</taxon>
        <taxon>Fungi</taxon>
        <taxon>Dikarya</taxon>
        <taxon>Ascomycota</taxon>
        <taxon>Pezizomycotina</taxon>
        <taxon>Lecanoromycetes</taxon>
        <taxon>OSLEUM clade</taxon>
        <taxon>Lecanoromycetidae</taxon>
        <taxon>Lecanorales</taxon>
        <taxon>Lecanorineae</taxon>
        <taxon>Stereocaulaceae</taxon>
        <taxon>Stereocaulon</taxon>
    </lineage>
</organism>
<evidence type="ECO:0000256" key="1">
    <source>
        <dbReference type="ARBA" id="ARBA00004123"/>
    </source>
</evidence>
<evidence type="ECO:0000256" key="6">
    <source>
        <dbReference type="PROSITE-ProRule" id="PRU00089"/>
    </source>
</evidence>
<dbReference type="PROSITE" id="PS00658">
    <property type="entry name" value="FORK_HEAD_2"/>
    <property type="match status" value="1"/>
</dbReference>
<feature type="compositionally biased region" description="Basic residues" evidence="7">
    <location>
        <begin position="322"/>
        <end position="337"/>
    </location>
</feature>
<evidence type="ECO:0000313" key="10">
    <source>
        <dbReference type="Proteomes" id="UP001590950"/>
    </source>
</evidence>
<proteinExistence type="predicted"/>
<keyword evidence="10" id="KW-1185">Reference proteome</keyword>
<evidence type="ECO:0000256" key="4">
    <source>
        <dbReference type="ARBA" id="ARBA00023163"/>
    </source>
</evidence>
<dbReference type="EMBL" id="JBEFKJ010000015">
    <property type="protein sequence ID" value="KAL2042106.1"/>
    <property type="molecule type" value="Genomic_DNA"/>
</dbReference>
<sequence length="458" mass="51214">MSPMLDNSDPVVSDYAQSFKHNIGDQSHNITEPLVPWNNLQQPADFGQEPFAPSGKAYPTNELVTSSRVPEARTATRQDVWKYGSPQGSIPLHSSSTFQQRHPFDFNHDLLECVNGHPSIQRPLLPLPMRQRPCWTDSTVANTMNEMLMSEPLYSQSFPCDAANQIAPCMYSTSSDRPSSLEQDMMLVHRDFGEDVTAEGCETDSESRDGNQPYAKLIYQALMDAPEHRLVLRDIYAWIAQNTDKAKNPINKGWQNSVRHNLSMNGSFKKVELIDPNNKSKKGFIWVLEPSAVGYGIQSTTRYRPKPGKKNEHTDGVDLKRQRAGKRGGKAARRSGRSRSLTRLEDPRFSHYSQSAGHDLACPTSANFSNQLTPNMDLDGPANLPYYSLPTPPPSTRSPLPGNVSYDYDDDLGRPETQPHGFMLNDAFEHDLGANFTSNLRNSGYEDDFFGNGLTCLP</sequence>
<feature type="compositionally biased region" description="Basic and acidic residues" evidence="7">
    <location>
        <begin position="309"/>
        <end position="321"/>
    </location>
</feature>
<evidence type="ECO:0000256" key="7">
    <source>
        <dbReference type="SAM" id="MobiDB-lite"/>
    </source>
</evidence>
<dbReference type="SMART" id="SM00339">
    <property type="entry name" value="FH"/>
    <property type="match status" value="1"/>
</dbReference>
<dbReference type="Pfam" id="PF00250">
    <property type="entry name" value="Forkhead"/>
    <property type="match status" value="1"/>
</dbReference>
<dbReference type="InterPro" id="IPR001766">
    <property type="entry name" value="Fork_head_dom"/>
</dbReference>
<dbReference type="SUPFAM" id="SSF46785">
    <property type="entry name" value="Winged helix' DNA-binding domain"/>
    <property type="match status" value="1"/>
</dbReference>
<comment type="caution">
    <text evidence="9">The sequence shown here is derived from an EMBL/GenBank/DDBJ whole genome shotgun (WGS) entry which is preliminary data.</text>
</comment>
<keyword evidence="3 6" id="KW-0238">DNA-binding</keyword>
<dbReference type="Gene3D" id="1.10.10.10">
    <property type="entry name" value="Winged helix-like DNA-binding domain superfamily/Winged helix DNA-binding domain"/>
    <property type="match status" value="1"/>
</dbReference>
<dbReference type="PROSITE" id="PS50039">
    <property type="entry name" value="FORK_HEAD_3"/>
    <property type="match status" value="1"/>
</dbReference>
<name>A0ABR4AB53_9LECA</name>
<evidence type="ECO:0000256" key="5">
    <source>
        <dbReference type="ARBA" id="ARBA00023242"/>
    </source>
</evidence>
<dbReference type="InterPro" id="IPR036390">
    <property type="entry name" value="WH_DNA-bd_sf"/>
</dbReference>
<feature type="region of interest" description="Disordered" evidence="7">
    <location>
        <begin position="371"/>
        <end position="402"/>
    </location>
</feature>
<comment type="subcellular location">
    <subcellularLocation>
        <location evidence="1 6">Nucleus</location>
    </subcellularLocation>
</comment>
<accession>A0ABR4AB53</accession>
<feature type="region of interest" description="Disordered" evidence="7">
    <location>
        <begin position="298"/>
        <end position="357"/>
    </location>
</feature>
<evidence type="ECO:0000259" key="8">
    <source>
        <dbReference type="PROSITE" id="PS50039"/>
    </source>
</evidence>
<dbReference type="Proteomes" id="UP001590950">
    <property type="component" value="Unassembled WGS sequence"/>
</dbReference>
<keyword evidence="4" id="KW-0804">Transcription</keyword>
<feature type="DNA-binding region" description="Fork-head" evidence="6">
    <location>
        <begin position="214"/>
        <end position="307"/>
    </location>
</feature>
<gene>
    <name evidence="9" type="ORF">N7G274_005294</name>
</gene>
<keyword evidence="2" id="KW-0805">Transcription regulation</keyword>